<evidence type="ECO:0000256" key="1">
    <source>
        <dbReference type="ARBA" id="ARBA00008306"/>
    </source>
</evidence>
<dbReference type="InterPro" id="IPR003734">
    <property type="entry name" value="DUF155"/>
</dbReference>
<gene>
    <name evidence="4" type="ORF">L211DRAFT_746881</name>
</gene>
<evidence type="ECO:0000259" key="3">
    <source>
        <dbReference type="Pfam" id="PF02582"/>
    </source>
</evidence>
<reference evidence="4 5" key="1">
    <citation type="journal article" date="2018" name="Nat. Ecol. Evol.">
        <title>Pezizomycetes genomes reveal the molecular basis of ectomycorrhizal truffle lifestyle.</title>
        <authorList>
            <person name="Murat C."/>
            <person name="Payen T."/>
            <person name="Noel B."/>
            <person name="Kuo A."/>
            <person name="Morin E."/>
            <person name="Chen J."/>
            <person name="Kohler A."/>
            <person name="Krizsan K."/>
            <person name="Balestrini R."/>
            <person name="Da Silva C."/>
            <person name="Montanini B."/>
            <person name="Hainaut M."/>
            <person name="Levati E."/>
            <person name="Barry K.W."/>
            <person name="Belfiori B."/>
            <person name="Cichocki N."/>
            <person name="Clum A."/>
            <person name="Dockter R.B."/>
            <person name="Fauchery L."/>
            <person name="Guy J."/>
            <person name="Iotti M."/>
            <person name="Le Tacon F."/>
            <person name="Lindquist E.A."/>
            <person name="Lipzen A."/>
            <person name="Malagnac F."/>
            <person name="Mello A."/>
            <person name="Molinier V."/>
            <person name="Miyauchi S."/>
            <person name="Poulain J."/>
            <person name="Riccioni C."/>
            <person name="Rubini A."/>
            <person name="Sitrit Y."/>
            <person name="Splivallo R."/>
            <person name="Traeger S."/>
            <person name="Wang M."/>
            <person name="Zifcakova L."/>
            <person name="Wipf D."/>
            <person name="Zambonelli A."/>
            <person name="Paolocci F."/>
            <person name="Nowrousian M."/>
            <person name="Ottonello S."/>
            <person name="Baldrian P."/>
            <person name="Spatafora J.W."/>
            <person name="Henrissat B."/>
            <person name="Nagy L.G."/>
            <person name="Aury J.M."/>
            <person name="Wincker P."/>
            <person name="Grigoriev I.V."/>
            <person name="Bonfante P."/>
            <person name="Martin F.M."/>
        </authorList>
    </citation>
    <scope>NUCLEOTIDE SEQUENCE [LARGE SCALE GENOMIC DNA]</scope>
    <source>
        <strain evidence="4 5">ATCC MYA-4762</strain>
    </source>
</reference>
<organism evidence="4 5">
    <name type="scientific">Terfezia boudieri ATCC MYA-4762</name>
    <dbReference type="NCBI Taxonomy" id="1051890"/>
    <lineage>
        <taxon>Eukaryota</taxon>
        <taxon>Fungi</taxon>
        <taxon>Dikarya</taxon>
        <taxon>Ascomycota</taxon>
        <taxon>Pezizomycotina</taxon>
        <taxon>Pezizomycetes</taxon>
        <taxon>Pezizales</taxon>
        <taxon>Pezizaceae</taxon>
        <taxon>Terfezia</taxon>
    </lineage>
</organism>
<dbReference type="OrthoDB" id="242766at2759"/>
<keyword evidence="5" id="KW-1185">Reference proteome</keyword>
<dbReference type="AlphaFoldDB" id="A0A3N4LWP4"/>
<protein>
    <recommendedName>
        <fullName evidence="3">DUF155 domain-containing protein</fullName>
    </recommendedName>
</protein>
<dbReference type="FunCoup" id="A0A3N4LWP4">
    <property type="interactions" value="71"/>
</dbReference>
<dbReference type="Proteomes" id="UP000267821">
    <property type="component" value="Unassembled WGS sequence"/>
</dbReference>
<dbReference type="PANTHER" id="PTHR16255">
    <property type="entry name" value="REQUIRED FOR MEIOTIC NUCLEAR DIVISION PROTEIN 1 HOMOLOG"/>
    <property type="match status" value="1"/>
</dbReference>
<feature type="non-terminal residue" evidence="4">
    <location>
        <position position="1"/>
    </location>
</feature>
<proteinExistence type="inferred from homology"/>
<dbReference type="EMBL" id="ML121535">
    <property type="protein sequence ID" value="RPB26118.1"/>
    <property type="molecule type" value="Genomic_DNA"/>
</dbReference>
<dbReference type="InParanoid" id="A0A3N4LWP4"/>
<feature type="domain" description="DUF155" evidence="3">
    <location>
        <begin position="79"/>
        <end position="303"/>
    </location>
</feature>
<evidence type="ECO:0000313" key="5">
    <source>
        <dbReference type="Proteomes" id="UP000267821"/>
    </source>
</evidence>
<comment type="similarity">
    <text evidence="1">Belongs to the RMD1/sif2 family.</text>
</comment>
<feature type="non-terminal residue" evidence="4">
    <location>
        <position position="350"/>
    </location>
</feature>
<dbReference type="GO" id="GO:0070131">
    <property type="term" value="P:positive regulation of mitochondrial translation"/>
    <property type="evidence" value="ECO:0007669"/>
    <property type="project" value="TreeGrafter"/>
</dbReference>
<dbReference type="InterPro" id="IPR051624">
    <property type="entry name" value="RMD1/Sad1-interacting"/>
</dbReference>
<dbReference type="PANTHER" id="PTHR16255:SF1">
    <property type="entry name" value="REQUIRED FOR MEIOTIC NUCLEAR DIVISION PROTEIN 1 HOMOLOG"/>
    <property type="match status" value="1"/>
</dbReference>
<dbReference type="GO" id="GO:0005739">
    <property type="term" value="C:mitochondrion"/>
    <property type="evidence" value="ECO:0007669"/>
    <property type="project" value="UniProtKB-ARBA"/>
</dbReference>
<evidence type="ECO:0000256" key="2">
    <source>
        <dbReference type="SAM" id="MobiDB-lite"/>
    </source>
</evidence>
<dbReference type="Pfam" id="PF02582">
    <property type="entry name" value="DUF155"/>
    <property type="match status" value="1"/>
</dbReference>
<feature type="region of interest" description="Disordered" evidence="2">
    <location>
        <begin position="52"/>
        <end position="72"/>
    </location>
</feature>
<sequence>TRRIVTAYNTADKYDLPTAIRLLRSQGYIPDPFTTNLLDDVIHLRISLGSPSTTTIPPAGPASIGPNSPPQPGVEKGDIFIFPSGNIVSWDVPEGQISGLAGGLVGAAQNPVGEGEVEREDLEWVEVEGAKGGWVRGEVIYVGENTPTNTTTTALQTILPSYQLHIPPVDPSETLPILLTKLAFSSGLSRSTKLAHLESLLSTYLQSISPIPTHLATPPRFPFLLLYLLRETSSRTPYTYTRSFILRKTGELLLLRAQLNLYSELTDPLPDLFWDTKHELGLEKAYEEVGRALDVERRIDVANERMGYASDVVGTLRGALSERHGLVLEWMIIVLIAVEVGFEVNRLLNE</sequence>
<accession>A0A3N4LWP4</accession>
<name>A0A3N4LWP4_9PEZI</name>
<evidence type="ECO:0000313" key="4">
    <source>
        <dbReference type="EMBL" id="RPB26118.1"/>
    </source>
</evidence>